<dbReference type="EMBL" id="CAESAN010000197">
    <property type="protein sequence ID" value="CAB4347368.1"/>
    <property type="molecule type" value="Genomic_DNA"/>
</dbReference>
<evidence type="ECO:0000256" key="5">
    <source>
        <dbReference type="ARBA" id="ARBA00029440"/>
    </source>
</evidence>
<comment type="pathway">
    <text evidence="5">Amino-acid biosynthesis.</text>
</comment>
<name>A0A6J6A0Q5_9ZZZZ</name>
<dbReference type="CDD" id="cd23934">
    <property type="entry name" value="AGPR_1_C"/>
    <property type="match status" value="1"/>
</dbReference>
<dbReference type="GO" id="GO:0070401">
    <property type="term" value="F:NADP+ binding"/>
    <property type="evidence" value="ECO:0007669"/>
    <property type="project" value="InterPro"/>
</dbReference>
<dbReference type="PANTHER" id="PTHR32338:SF10">
    <property type="entry name" value="N-ACETYL-GAMMA-GLUTAMYL-PHOSPHATE REDUCTASE, CHLOROPLASTIC-RELATED"/>
    <property type="match status" value="1"/>
</dbReference>
<dbReference type="CDD" id="cd17895">
    <property type="entry name" value="AGPR_1_N"/>
    <property type="match status" value="1"/>
</dbReference>
<keyword evidence="3" id="KW-0521">NADP</keyword>
<organism evidence="7">
    <name type="scientific">freshwater metagenome</name>
    <dbReference type="NCBI Taxonomy" id="449393"/>
    <lineage>
        <taxon>unclassified sequences</taxon>
        <taxon>metagenomes</taxon>
        <taxon>ecological metagenomes</taxon>
    </lineage>
</organism>
<keyword evidence="1" id="KW-0055">Arginine biosynthesis</keyword>
<dbReference type="InterPro" id="IPR036291">
    <property type="entry name" value="NAD(P)-bd_dom_sf"/>
</dbReference>
<dbReference type="PANTHER" id="PTHR32338">
    <property type="entry name" value="N-ACETYL-GAMMA-GLUTAMYL-PHOSPHATE REDUCTASE, CHLOROPLASTIC-RELATED-RELATED"/>
    <property type="match status" value="1"/>
</dbReference>
<dbReference type="Gene3D" id="3.30.360.10">
    <property type="entry name" value="Dihydrodipicolinate Reductase, domain 2"/>
    <property type="match status" value="1"/>
</dbReference>
<reference evidence="7" key="1">
    <citation type="submission" date="2020-05" db="EMBL/GenBank/DDBJ databases">
        <authorList>
            <person name="Chiriac C."/>
            <person name="Salcher M."/>
            <person name="Ghai R."/>
            <person name="Kavagutti S V."/>
        </authorList>
    </citation>
    <scope>NUCLEOTIDE SEQUENCE</scope>
</reference>
<evidence type="ECO:0000256" key="3">
    <source>
        <dbReference type="ARBA" id="ARBA00022857"/>
    </source>
</evidence>
<dbReference type="InterPro" id="IPR050085">
    <property type="entry name" value="AGPR"/>
</dbReference>
<keyword evidence="2" id="KW-0028">Amino-acid biosynthesis</keyword>
<dbReference type="NCBIfam" id="TIGR01850">
    <property type="entry name" value="argC"/>
    <property type="match status" value="1"/>
</dbReference>
<proteinExistence type="inferred from homology"/>
<dbReference type="HAMAP" id="MF_00150">
    <property type="entry name" value="ArgC_type1"/>
    <property type="match status" value="1"/>
</dbReference>
<accession>A0A6J6A0Q5</accession>
<dbReference type="GO" id="GO:0006526">
    <property type="term" value="P:L-arginine biosynthetic process"/>
    <property type="evidence" value="ECO:0007669"/>
    <property type="project" value="UniProtKB-KW"/>
</dbReference>
<dbReference type="PROSITE" id="PS01224">
    <property type="entry name" value="ARGC"/>
    <property type="match status" value="1"/>
</dbReference>
<evidence type="ECO:0000259" key="6">
    <source>
        <dbReference type="SMART" id="SM00859"/>
    </source>
</evidence>
<protein>
    <submittedName>
        <fullName evidence="7">Unannotated protein</fullName>
    </submittedName>
</protein>
<keyword evidence="4" id="KW-0560">Oxidoreductase</keyword>
<dbReference type="SMART" id="SM00859">
    <property type="entry name" value="Semialdhyde_dh"/>
    <property type="match status" value="1"/>
</dbReference>
<dbReference type="InterPro" id="IPR058924">
    <property type="entry name" value="AGPR_dimerisation_dom"/>
</dbReference>
<dbReference type="GO" id="GO:0003942">
    <property type="term" value="F:N-acetyl-gamma-glutamyl-phosphate reductase activity"/>
    <property type="evidence" value="ECO:0007669"/>
    <property type="project" value="InterPro"/>
</dbReference>
<evidence type="ECO:0000256" key="4">
    <source>
        <dbReference type="ARBA" id="ARBA00023002"/>
    </source>
</evidence>
<dbReference type="SUPFAM" id="SSF51735">
    <property type="entry name" value="NAD(P)-binding Rossmann-fold domains"/>
    <property type="match status" value="1"/>
</dbReference>
<evidence type="ECO:0000256" key="2">
    <source>
        <dbReference type="ARBA" id="ARBA00022605"/>
    </source>
</evidence>
<evidence type="ECO:0000256" key="1">
    <source>
        <dbReference type="ARBA" id="ARBA00022571"/>
    </source>
</evidence>
<dbReference type="Gene3D" id="3.40.50.720">
    <property type="entry name" value="NAD(P)-binding Rossmann-like Domain"/>
    <property type="match status" value="1"/>
</dbReference>
<dbReference type="Pfam" id="PF01118">
    <property type="entry name" value="Semialdhyde_dh"/>
    <property type="match status" value="1"/>
</dbReference>
<dbReference type="Pfam" id="PF22698">
    <property type="entry name" value="Semialdhyde_dhC_1"/>
    <property type="match status" value="1"/>
</dbReference>
<dbReference type="InterPro" id="IPR000534">
    <property type="entry name" value="Semialdehyde_DH_NAD-bd"/>
</dbReference>
<dbReference type="AlphaFoldDB" id="A0A6J6A0Q5"/>
<dbReference type="InterPro" id="IPR023013">
    <property type="entry name" value="AGPR_AS"/>
</dbReference>
<sequence length="333" mass="35372">MSSVAEKRILVAGASGYAGALAAELVDRHPALTLAAATSRSDAGKRLSSLYPQYRCDAVLEELSLGDHGELDAAIVAYPHGASAPVVAALRADGVLVVDLSADFRLRDHSVYEQWYVPHVAPELLAGAVYGLPERNREQIKGAGLVANPGCYPTASVLALAPLAPFIADVVIDAKSGVSGAGREPSAVTHFVSVDENVKPYGVGHHRHMPEIDQELALAGAVDLAVTFTPHLVPLDQGELVSCYVTLSDEVDIDSLYAAAYANEQFVEVVDYVPGVREVRGTNLCRINARIDERTGKAFVFAVIDNLWKGAASQAVQNLNLMLGLPEQQGIEL</sequence>
<dbReference type="SUPFAM" id="SSF55347">
    <property type="entry name" value="Glyceraldehyde-3-phosphate dehydrogenase-like, C-terminal domain"/>
    <property type="match status" value="1"/>
</dbReference>
<gene>
    <name evidence="7" type="ORF">UFOPK3547_01657</name>
</gene>
<dbReference type="InterPro" id="IPR000706">
    <property type="entry name" value="AGPR_type-1"/>
</dbReference>
<evidence type="ECO:0000313" key="7">
    <source>
        <dbReference type="EMBL" id="CAB4347368.1"/>
    </source>
</evidence>
<dbReference type="GO" id="GO:0051287">
    <property type="term" value="F:NAD binding"/>
    <property type="evidence" value="ECO:0007669"/>
    <property type="project" value="InterPro"/>
</dbReference>
<feature type="domain" description="Semialdehyde dehydrogenase NAD-binding" evidence="6">
    <location>
        <begin position="8"/>
        <end position="143"/>
    </location>
</feature>